<dbReference type="InterPro" id="IPR012340">
    <property type="entry name" value="NA-bd_OB-fold"/>
</dbReference>
<reference evidence="6 7" key="1">
    <citation type="journal article" date="2018" name="BMC Genomics">
        <title>Comparative genome analyses reveal sequence features reflecting distinct modes of host-adaptation between dicot and monocot powdery mildew.</title>
        <authorList>
            <person name="Wu Y."/>
            <person name="Ma X."/>
            <person name="Pan Z."/>
            <person name="Kale S.D."/>
            <person name="Song Y."/>
            <person name="King H."/>
            <person name="Zhang Q."/>
            <person name="Presley C."/>
            <person name="Deng X."/>
            <person name="Wei C.I."/>
            <person name="Xiao S."/>
        </authorList>
    </citation>
    <scope>NUCLEOTIDE SEQUENCE [LARGE SCALE GENOMIC DNA]</scope>
    <source>
        <strain evidence="6">UMSG2</strain>
    </source>
</reference>
<dbReference type="GO" id="GO:0000781">
    <property type="term" value="C:chromosome, telomeric region"/>
    <property type="evidence" value="ECO:0007669"/>
    <property type="project" value="UniProtKB-SubCell"/>
</dbReference>
<comment type="subcellular location">
    <subcellularLocation>
        <location evidence="1">Chromosome</location>
        <location evidence="1">Telomere</location>
    </subcellularLocation>
</comment>
<evidence type="ECO:0000313" key="7">
    <source>
        <dbReference type="Proteomes" id="UP000286134"/>
    </source>
</evidence>
<evidence type="ECO:0000256" key="3">
    <source>
        <dbReference type="ARBA" id="ARBA00022895"/>
    </source>
</evidence>
<dbReference type="OrthoDB" id="77828at2759"/>
<keyword evidence="2" id="KW-0158">Chromosome</keyword>
<evidence type="ECO:0000256" key="4">
    <source>
        <dbReference type="SAM" id="MobiDB-lite"/>
    </source>
</evidence>
<feature type="domain" description="CST complex subunit Stn1 N-terminal" evidence="5">
    <location>
        <begin position="53"/>
        <end position="101"/>
    </location>
</feature>
<dbReference type="Gene3D" id="2.40.50.140">
    <property type="entry name" value="Nucleic acid-binding proteins"/>
    <property type="match status" value="1"/>
</dbReference>
<evidence type="ECO:0000313" key="6">
    <source>
        <dbReference type="EMBL" id="RKF64119.1"/>
    </source>
</evidence>
<protein>
    <submittedName>
        <fullName evidence="6">Putative ob-fold nucleic acid binding domain-containing protein</fullName>
    </submittedName>
</protein>
<feature type="compositionally biased region" description="Polar residues" evidence="4">
    <location>
        <begin position="153"/>
        <end position="164"/>
    </location>
</feature>
<evidence type="ECO:0000256" key="2">
    <source>
        <dbReference type="ARBA" id="ARBA00022454"/>
    </source>
</evidence>
<keyword evidence="7" id="KW-1185">Reference proteome</keyword>
<dbReference type="AlphaFoldDB" id="A0A420I340"/>
<dbReference type="Pfam" id="PF10451">
    <property type="entry name" value="Stn1"/>
    <property type="match status" value="1"/>
</dbReference>
<feature type="region of interest" description="Disordered" evidence="4">
    <location>
        <begin position="118"/>
        <end position="165"/>
    </location>
</feature>
<keyword evidence="3" id="KW-0779">Telomere</keyword>
<gene>
    <name evidence="6" type="ORF">OnM2_021013</name>
</gene>
<evidence type="ECO:0000256" key="1">
    <source>
        <dbReference type="ARBA" id="ARBA00004574"/>
    </source>
</evidence>
<dbReference type="EMBL" id="MCFK01002120">
    <property type="protein sequence ID" value="RKF64119.1"/>
    <property type="molecule type" value="Genomic_DNA"/>
</dbReference>
<organism evidence="6 7">
    <name type="scientific">Erysiphe neolycopersici</name>
    <dbReference type="NCBI Taxonomy" id="212602"/>
    <lineage>
        <taxon>Eukaryota</taxon>
        <taxon>Fungi</taxon>
        <taxon>Dikarya</taxon>
        <taxon>Ascomycota</taxon>
        <taxon>Pezizomycotina</taxon>
        <taxon>Leotiomycetes</taxon>
        <taxon>Erysiphales</taxon>
        <taxon>Erysiphaceae</taxon>
        <taxon>Erysiphe</taxon>
    </lineage>
</organism>
<accession>A0A420I340</accession>
<sequence length="254" mass="29353">MSSNCANSREEIYPVYCYILSPTIGRWCPLWATDINALKDVGIFFDGMIIFRRKLLHYGNHPIKWVRVTGVIVAIDYWGNAPNFKRIYTLDDSSGSCIECSAPAPSPAFSAAKNTFTNQTQSDELKSKTSRETNLNPNRTSNQQQLEERNRTSRQSGQVSTGPSALNPLVPWDRVHVGSVVKIKGKVDIWWDQKRIEIVKLDIIRCTDMEVRCWNEVIRFKQDILKKPWVLTQKQERRCRKRANKQLKKSYKKS</sequence>
<proteinExistence type="predicted"/>
<feature type="compositionally biased region" description="Polar residues" evidence="4">
    <location>
        <begin position="132"/>
        <end position="145"/>
    </location>
</feature>
<dbReference type="Proteomes" id="UP000286134">
    <property type="component" value="Unassembled WGS sequence"/>
</dbReference>
<name>A0A420I340_9PEZI</name>
<dbReference type="InterPro" id="IPR018856">
    <property type="entry name" value="Stn1_N"/>
</dbReference>
<comment type="caution">
    <text evidence="6">The sequence shown here is derived from an EMBL/GenBank/DDBJ whole genome shotgun (WGS) entry which is preliminary data.</text>
</comment>
<evidence type="ECO:0000259" key="5">
    <source>
        <dbReference type="Pfam" id="PF10451"/>
    </source>
</evidence>